<reference evidence="6" key="2">
    <citation type="submission" date="2020-10" db="UniProtKB">
        <authorList>
            <consortium name="WormBaseParasite"/>
        </authorList>
    </citation>
    <scope>IDENTIFICATION</scope>
</reference>
<evidence type="ECO:0000256" key="3">
    <source>
        <dbReference type="ARBA" id="ARBA00023242"/>
    </source>
</evidence>
<feature type="compositionally biased region" description="Polar residues" evidence="4">
    <location>
        <begin position="628"/>
        <end position="645"/>
    </location>
</feature>
<sequence>MGQPKQPDFSSSTASSNQNETLESFAVAQKMTVSNVKNMIYHILTDATLFATLVDSDKQAIPHIRLTRSRWREIQQKVNVEHPPEINLNPVAPAKSFLDIDFGNNEDDDPEYDPTNEFFQDCEDDPFQYDADPEDLLLKTSEYEYLTNHMGMDPDYFEFVIKCLNPDINLDVNLSDEEGDEEYNVMSDEKNLEKTQNKDTYEFRDDRSTQISSREISALWGDFDIDVELHRPNKHQPPETPLAIPPSSFLIQREHSSSIFEHPVRLNGEEVKILKSQFEQHLQLLYQAIVGCNDKPELLEPYSNVMTMFNELVGDGKPPAVFLDPDDLDQCHNRVYEIYNKVPEVLPEYTSEVRPPPTRKSSSAEPLSNKSRWIYAKSSFIHYPALLPSVEFQHFNDSFTAFLPYERALLAFGLFVFQRVPLGSARQPMGRYQCIQKYLLPIRSAKQLRVHIKHCREKKENADSLAKFLVAAADGNFTLSADRLVARAVRENGLPLHWPKKQQPKWLKELAAFQMVYKKGSNMYSGFIIRDNQLLKPAMENMPNSEVYFELFLRAVTPTVPTVETYEYTDPDPTEDILVQPDEELRQLNTVIEIADNLAPSTSYTNQAPSENSIPPETAVFEPPPVDSVTSYNPSPHYSDTTYDQPTYEAPMDPAEGTSRSSYQSDRHTESTDEFSHDADTRSSDVPEPAERTVEDSANDFEPFSEDERSRTLQRRHVDVLKALTDPENRHKAFEGLVAAVQNDINRRFFMHEEKLKKFRAIVSQPSKPPAEILEELRTALDDVDQEIIFVLASLLHDEQLTPWIRQDPRFHRIKKALDMIMDVQTYVYGTRGLKTLKHIAKSFRNEQLNNVDELKAILKNLFRRDPKVCNIFLPDESCETSNSKYEEINLSDINRAGIENKRVTFETIEIPYKRPCHQSLRAQPQLYHGHIIHEQSGVEVHCDIRYESKFEWSDAADLDLLKQVLVCGTDYNFAAKAFCALPKYSQVTMVDAMDRLIYLRSVNNS</sequence>
<name>A0A7E4W3W7_PANRE</name>
<dbReference type="GO" id="GO:0005634">
    <property type="term" value="C:nucleus"/>
    <property type="evidence" value="ECO:0007669"/>
    <property type="project" value="TreeGrafter"/>
</dbReference>
<organism evidence="5 6">
    <name type="scientific">Panagrellus redivivus</name>
    <name type="common">Microworm</name>
    <dbReference type="NCBI Taxonomy" id="6233"/>
    <lineage>
        <taxon>Eukaryota</taxon>
        <taxon>Metazoa</taxon>
        <taxon>Ecdysozoa</taxon>
        <taxon>Nematoda</taxon>
        <taxon>Chromadorea</taxon>
        <taxon>Rhabditida</taxon>
        <taxon>Tylenchina</taxon>
        <taxon>Panagrolaimomorpha</taxon>
        <taxon>Panagrolaimoidea</taxon>
        <taxon>Panagrolaimidae</taxon>
        <taxon>Panagrellus</taxon>
    </lineage>
</organism>
<dbReference type="PANTHER" id="PTHR16088">
    <property type="entry name" value="YY1 ASSOCIATED PROTEIN-RELATED"/>
    <property type="match status" value="1"/>
</dbReference>
<evidence type="ECO:0000313" key="5">
    <source>
        <dbReference type="Proteomes" id="UP000492821"/>
    </source>
</evidence>
<evidence type="ECO:0000313" key="6">
    <source>
        <dbReference type="WBParaSite" id="Pan_g6001.t1"/>
    </source>
</evidence>
<dbReference type="GO" id="GO:0003712">
    <property type="term" value="F:transcription coregulator activity"/>
    <property type="evidence" value="ECO:0007669"/>
    <property type="project" value="TreeGrafter"/>
</dbReference>
<reference evidence="5" key="1">
    <citation type="journal article" date="2013" name="Genetics">
        <title>The draft genome and transcriptome of Panagrellus redivivus are shaped by the harsh demands of a free-living lifestyle.</title>
        <authorList>
            <person name="Srinivasan J."/>
            <person name="Dillman A.R."/>
            <person name="Macchietto M.G."/>
            <person name="Heikkinen L."/>
            <person name="Lakso M."/>
            <person name="Fracchia K.M."/>
            <person name="Antoshechkin I."/>
            <person name="Mortazavi A."/>
            <person name="Wong G."/>
            <person name="Sternberg P.W."/>
        </authorList>
    </citation>
    <scope>NUCLEOTIDE SEQUENCE [LARGE SCALE GENOMIC DNA]</scope>
    <source>
        <strain evidence="5">MT8872</strain>
    </source>
</reference>
<keyword evidence="3" id="KW-0539">Nucleus</keyword>
<evidence type="ECO:0000256" key="1">
    <source>
        <dbReference type="ARBA" id="ARBA00023015"/>
    </source>
</evidence>
<evidence type="ECO:0000256" key="2">
    <source>
        <dbReference type="ARBA" id="ARBA00023163"/>
    </source>
</evidence>
<proteinExistence type="predicted"/>
<feature type="region of interest" description="Disordered" evidence="4">
    <location>
        <begin position="600"/>
        <end position="710"/>
    </location>
</feature>
<dbReference type="GO" id="GO:0006355">
    <property type="term" value="P:regulation of DNA-templated transcription"/>
    <property type="evidence" value="ECO:0007669"/>
    <property type="project" value="TreeGrafter"/>
</dbReference>
<dbReference type="PANTHER" id="PTHR16088:SF3">
    <property type="entry name" value="GON-4-LIKE PROTEIN"/>
    <property type="match status" value="1"/>
</dbReference>
<feature type="compositionally biased region" description="Polar residues" evidence="4">
    <location>
        <begin position="600"/>
        <end position="615"/>
    </location>
</feature>
<dbReference type="Proteomes" id="UP000492821">
    <property type="component" value="Unassembled WGS sequence"/>
</dbReference>
<keyword evidence="2" id="KW-0804">Transcription</keyword>
<keyword evidence="5" id="KW-1185">Reference proteome</keyword>
<dbReference type="AlphaFoldDB" id="A0A7E4W3W7"/>
<keyword evidence="1" id="KW-0805">Transcription regulation</keyword>
<protein>
    <submittedName>
        <fullName evidence="6">GON-4-like protein</fullName>
    </submittedName>
</protein>
<feature type="compositionally biased region" description="Basic and acidic residues" evidence="4">
    <location>
        <begin position="665"/>
        <end position="695"/>
    </location>
</feature>
<accession>A0A7E4W3W7</accession>
<dbReference type="WBParaSite" id="Pan_g6001.t1">
    <property type="protein sequence ID" value="Pan_g6001.t1"/>
    <property type="gene ID" value="Pan_g6001"/>
</dbReference>
<dbReference type="InterPro" id="IPR052435">
    <property type="entry name" value="YY1-Transcr_Regul"/>
</dbReference>
<evidence type="ECO:0000256" key="4">
    <source>
        <dbReference type="SAM" id="MobiDB-lite"/>
    </source>
</evidence>